<dbReference type="GO" id="GO:0005737">
    <property type="term" value="C:cytoplasm"/>
    <property type="evidence" value="ECO:0007669"/>
    <property type="project" value="TreeGrafter"/>
</dbReference>
<feature type="domain" description="Rit1 N-terminal" evidence="2">
    <location>
        <begin position="8"/>
        <end position="282"/>
    </location>
</feature>
<evidence type="ECO:0000313" key="3">
    <source>
        <dbReference type="EMBL" id="ODV94683.1"/>
    </source>
</evidence>
<reference evidence="4" key="1">
    <citation type="submission" date="2016-05" db="EMBL/GenBank/DDBJ databases">
        <title>Comparative genomics of biotechnologically important yeasts.</title>
        <authorList>
            <consortium name="DOE Joint Genome Institute"/>
            <person name="Riley R."/>
            <person name="Haridas S."/>
            <person name="Wolfe K.H."/>
            <person name="Lopes M.R."/>
            <person name="Hittinger C.T."/>
            <person name="Goker M."/>
            <person name="Salamov A."/>
            <person name="Wisecaver J."/>
            <person name="Long T.M."/>
            <person name="Aerts A.L."/>
            <person name="Barry K."/>
            <person name="Choi C."/>
            <person name="Clum A."/>
            <person name="Coughlan A.Y."/>
            <person name="Deshpande S."/>
            <person name="Douglass A.P."/>
            <person name="Hanson S.J."/>
            <person name="Klenk H.-P."/>
            <person name="Labutti K."/>
            <person name="Lapidus A."/>
            <person name="Lindquist E."/>
            <person name="Lipzen A."/>
            <person name="Meier-Kolthoff J.P."/>
            <person name="Ohm R.A."/>
            <person name="Otillar R.P."/>
            <person name="Pangilinan J."/>
            <person name="Peng Y."/>
            <person name="Rokas A."/>
            <person name="Rosa C.A."/>
            <person name="Scheuner C."/>
            <person name="Sibirny A.A."/>
            <person name="Slot J.C."/>
            <person name="Stielow J.B."/>
            <person name="Sun H."/>
            <person name="Kurtzman C.P."/>
            <person name="Blackwell M."/>
            <person name="Grigoriev I.V."/>
            <person name="Jeffries T.W."/>
        </authorList>
    </citation>
    <scope>NUCLEOTIDE SEQUENCE [LARGE SCALE GENOMIC DNA]</scope>
    <source>
        <strain evidence="4">NRRL Y-2460</strain>
    </source>
</reference>
<evidence type="ECO:0000259" key="2">
    <source>
        <dbReference type="Pfam" id="PF17184"/>
    </source>
</evidence>
<accession>A0A1E4TSE7</accession>
<dbReference type="EMBL" id="KV454015">
    <property type="protein sequence ID" value="ODV94683.1"/>
    <property type="molecule type" value="Genomic_DNA"/>
</dbReference>
<organism evidence="3 4">
    <name type="scientific">Pachysolen tannophilus NRRL Y-2460</name>
    <dbReference type="NCBI Taxonomy" id="669874"/>
    <lineage>
        <taxon>Eukaryota</taxon>
        <taxon>Fungi</taxon>
        <taxon>Dikarya</taxon>
        <taxon>Ascomycota</taxon>
        <taxon>Saccharomycotina</taxon>
        <taxon>Pichiomycetes</taxon>
        <taxon>Pachysolenaceae</taxon>
        <taxon>Pachysolen</taxon>
    </lineage>
</organism>
<evidence type="ECO:0008006" key="5">
    <source>
        <dbReference type="Google" id="ProtNLM"/>
    </source>
</evidence>
<protein>
    <recommendedName>
        <fullName evidence="5">Initiator tRNA phosphoribosyl transferase</fullName>
    </recommendedName>
</protein>
<dbReference type="InterPro" id="IPR033449">
    <property type="entry name" value="Rit1_N"/>
</dbReference>
<dbReference type="STRING" id="669874.A0A1E4TSE7"/>
<dbReference type="InterPro" id="IPR007306">
    <property type="entry name" value="Rit1"/>
</dbReference>
<feature type="non-terminal residue" evidence="3">
    <location>
        <position position="470"/>
    </location>
</feature>
<dbReference type="PANTHER" id="PTHR31811">
    <property type="entry name" value="TRNA A64-2'-O-RIBOSYLPHOSPHATE TRANSFERASE"/>
    <property type="match status" value="1"/>
</dbReference>
<sequence length="470" mass="55125">IHSITKELRKDSRSLRNRLQSIIFDSKFIINTVKVLYSGRPLIPNERCGLWYVSPEEMYDSCYFKSTDGHTGQWNFSTRRLNSHLLPIIQENNGIIIVDSTRRGKSMPDSLSKTVPIWCAVINYIMFGERKTTINNNGNENWLYIPPEIISKSEYSQINILIPKFAEKCLKLRVFTKEELINILNNKPLRPFWCHPKQLPFEPFDCKIEKFHPIICCTASLMCQDGIKIFKDFTYVQGAADDHELWSPSPLFNSKIFWQNIDFFQNSSILTNEQLIQKIEELIKINNSQQQNSLIIKDLIHLIPTNIYYGEICGEIINKKLLENYDLSIIFTNSFKTDFLNNYQYQAMIMELENENFDKLPNIIYIPFSNNKKNYKEFRNIVPILVNIFEKKLHQITNSKFLILSETTQDLSIGLILCILCRNYNLQWELQNFPTTITKDIIRQHLNSITKIKRVNPSRAILNSCNSFLF</sequence>
<dbReference type="GO" id="GO:0043399">
    <property type="term" value="F:tRNA adenosine(64)-2'-O-ribosylphosphate transferase activity"/>
    <property type="evidence" value="ECO:0007669"/>
    <property type="project" value="InterPro"/>
</dbReference>
<dbReference type="PANTHER" id="PTHR31811:SF0">
    <property type="entry name" value="TRNA A64-2'-O-RIBOSYLPHOSPHATE TRANSFERASE"/>
    <property type="match status" value="1"/>
</dbReference>
<feature type="domain" description="Rit1 DUSP-like" evidence="1">
    <location>
        <begin position="363"/>
        <end position="469"/>
    </location>
</feature>
<keyword evidence="4" id="KW-1185">Reference proteome</keyword>
<proteinExistence type="predicted"/>
<dbReference type="GO" id="GO:0019988">
    <property type="term" value="P:charged-tRNA amino acid modification"/>
    <property type="evidence" value="ECO:0007669"/>
    <property type="project" value="EnsemblFungi"/>
</dbReference>
<dbReference type="PIRSF" id="PIRSF007747">
    <property type="entry name" value="Ribosyl_Ptfrase"/>
    <property type="match status" value="1"/>
</dbReference>
<dbReference type="Pfam" id="PF04179">
    <property type="entry name" value="Init_tRNA_PT"/>
    <property type="match status" value="1"/>
</dbReference>
<feature type="non-terminal residue" evidence="3">
    <location>
        <position position="1"/>
    </location>
</feature>
<name>A0A1E4TSE7_PACTA</name>
<evidence type="ECO:0000259" key="1">
    <source>
        <dbReference type="Pfam" id="PF04179"/>
    </source>
</evidence>
<dbReference type="InterPro" id="IPR033421">
    <property type="entry name" value="Rit1_DUSP-like"/>
</dbReference>
<dbReference type="Proteomes" id="UP000094236">
    <property type="component" value="Unassembled WGS sequence"/>
</dbReference>
<dbReference type="AlphaFoldDB" id="A0A1E4TSE7"/>
<gene>
    <name evidence="3" type="ORF">PACTADRAFT_28857</name>
</gene>
<dbReference type="OrthoDB" id="45256at2759"/>
<evidence type="ECO:0000313" key="4">
    <source>
        <dbReference type="Proteomes" id="UP000094236"/>
    </source>
</evidence>
<dbReference type="Pfam" id="PF17184">
    <property type="entry name" value="Rit1_C"/>
    <property type="match status" value="1"/>
</dbReference>